<evidence type="ECO:0000256" key="12">
    <source>
        <dbReference type="ARBA" id="ARBA00055682"/>
    </source>
</evidence>
<keyword evidence="7" id="KW-0378">Hydrolase</keyword>
<dbReference type="GO" id="GO:0005525">
    <property type="term" value="F:GTP binding"/>
    <property type="evidence" value="ECO:0007669"/>
    <property type="project" value="UniProtKB-KW"/>
</dbReference>
<reference evidence="19" key="1">
    <citation type="submission" date="2017-02" db="UniProtKB">
        <authorList>
            <consortium name="WormBaseParasite"/>
        </authorList>
    </citation>
    <scope>IDENTIFICATION</scope>
</reference>
<evidence type="ECO:0000256" key="11">
    <source>
        <dbReference type="ARBA" id="ARBA00023242"/>
    </source>
</evidence>
<dbReference type="InterPro" id="IPR027417">
    <property type="entry name" value="P-loop_NTPase"/>
</dbReference>
<dbReference type="Pfam" id="PF03029">
    <property type="entry name" value="ATP_bind_1"/>
    <property type="match status" value="1"/>
</dbReference>
<evidence type="ECO:0000256" key="15">
    <source>
        <dbReference type="SAM" id="SignalP"/>
    </source>
</evidence>
<dbReference type="Gene3D" id="3.40.50.300">
    <property type="entry name" value="P-loop containing nucleotide triphosphate hydrolases"/>
    <property type="match status" value="1"/>
</dbReference>
<dbReference type="EMBL" id="UZAF01018683">
    <property type="protein sequence ID" value="VDO53923.1"/>
    <property type="molecule type" value="Genomic_DNA"/>
</dbReference>
<dbReference type="PANTHER" id="PTHR21481">
    <property type="entry name" value="PROTEIN CLEC16A"/>
    <property type="match status" value="1"/>
</dbReference>
<dbReference type="AlphaFoldDB" id="A0A0N4WT48"/>
<evidence type="ECO:0000259" key="16">
    <source>
        <dbReference type="Pfam" id="PF09758"/>
    </source>
</evidence>
<evidence type="ECO:0000313" key="18">
    <source>
        <dbReference type="Proteomes" id="UP000268014"/>
    </source>
</evidence>
<gene>
    <name evidence="17" type="ORF">HPLM_LOCUS14739</name>
</gene>
<feature type="compositionally biased region" description="Low complexity" evidence="14">
    <location>
        <begin position="750"/>
        <end position="771"/>
    </location>
</feature>
<evidence type="ECO:0000256" key="10">
    <source>
        <dbReference type="ARBA" id="ARBA00023134"/>
    </source>
</evidence>
<feature type="domain" description="FPL" evidence="16">
    <location>
        <begin position="52"/>
        <end position="197"/>
    </location>
</feature>
<dbReference type="GO" id="GO:0016197">
    <property type="term" value="P:endosomal transport"/>
    <property type="evidence" value="ECO:0007669"/>
    <property type="project" value="TreeGrafter"/>
</dbReference>
<dbReference type="Proteomes" id="UP000268014">
    <property type="component" value="Unassembled WGS sequence"/>
</dbReference>
<sequence>MTITENVLILVICLTVLHSHIDVAKIRWYLHGVLVKNEKVVETNRKILVEALRAIAEILIWGDQNDSSVFDFFLERQMLSYFLQIMKQDGGSLNVQLLQTLNILFENIRHETCLYFLLSNNHVNSIITHTFDFTNEEIMAYYISFLKTLSFKLNPSTIHFFFNEATEEFPLLTESLKFFDSTESMVRIAVRNIVLNIVRVNDPSMTVFVKGATKVYLYNLVDSLVTQAIELDTFVRSAENVIANRDRLREKVDDLIDLLHYMGELLEVDAIADSLSSLICSRFLIPLLLNSLAPRRHNCAILLTPVSSFFFFAEFLLVISHRDTIQTFLSAFLFEDASILATHWVRDGDMHSLQPVTRPPRTDTRVFFDALLCAFDSSKNDDYLSFYGLMLIYAMFQNKVDSSNPPMSCDERIIDALLSIVDAAGKEDSRLRPITLELACLVLRQILLVVDHDQMHSSISSKASHVLTCFVDRLGLYVNSENLFLEWFEDEYAEFEASYVNHIKLETIGYEMLLPPCNTAMSGLALHKRLPSGFEERIRTVIQFYFHIRKLSKDMSGDAETELPLQVGNNSAVEVGDCINLSGFGDPRDVYMDNSDLLSCVVVLNKNERLSRFLVTDRLQLILVEPDTRKAGWAIVRFVGLLQDTQISGDPSDSRSLHVVVEGQPNRQLKRQALLTARFVFDDHIRCMAAKQRLTKGRQTARGLKLQAICDLLGVPRLGTASPRSNPFRIVKGCAPGSVRKQLGFPVMSSRSSSYSVPDDPAPSSASSSTSGVKHMNGDSVPTSTSAPSSSQPNTNIPPSILVLGMAGSGKTSFVQRLTAYLHARKTPPYVINLDPATANVPYPVNIDIRDTVKYKQVMKDYGLGPNGAIITSLNLMCTKFDQVLTMIRQRASQYSLCLIDTPGQIEAFTWSASGSIITDSLASSHPTIVVYVVDSARATNPTTFMSNMLYACSILYRTKLPFIVAFNKADIVSPAFARSWMRDFERFDQALEENRSSYMNDLSRSLSLVLEEFYSDLKTVSVSSATGEGMDEFLKAVGECVEQYKNEYVPMYTRVLAEKSKLDEQEKQRKLNEVAGKMEVLSVHPTLDPPVRERIHLGGVEEENAEDANVLRG</sequence>
<feature type="region of interest" description="Disordered" evidence="14">
    <location>
        <begin position="750"/>
        <end position="796"/>
    </location>
</feature>
<dbReference type="GO" id="GO:0005634">
    <property type="term" value="C:nucleus"/>
    <property type="evidence" value="ECO:0007669"/>
    <property type="project" value="UniProtKB-SubCell"/>
</dbReference>
<dbReference type="GO" id="GO:0007034">
    <property type="term" value="P:vacuolar transport"/>
    <property type="evidence" value="ECO:0007669"/>
    <property type="project" value="TreeGrafter"/>
</dbReference>
<comment type="subcellular location">
    <subcellularLocation>
        <location evidence="2">Cytoplasm</location>
    </subcellularLocation>
    <subcellularLocation>
        <location evidence="1">Nucleus</location>
    </subcellularLocation>
</comment>
<dbReference type="GO" id="GO:0005794">
    <property type="term" value="C:Golgi apparatus"/>
    <property type="evidence" value="ECO:0007669"/>
    <property type="project" value="TreeGrafter"/>
</dbReference>
<dbReference type="GO" id="GO:0006914">
    <property type="term" value="P:autophagy"/>
    <property type="evidence" value="ECO:0007669"/>
    <property type="project" value="UniProtKB-KW"/>
</dbReference>
<name>A0A0N4WT48_HAEPC</name>
<evidence type="ECO:0000313" key="19">
    <source>
        <dbReference type="WBParaSite" id="HPLM_0001474701-mRNA-1"/>
    </source>
</evidence>
<evidence type="ECO:0000256" key="6">
    <source>
        <dbReference type="ARBA" id="ARBA00022741"/>
    </source>
</evidence>
<dbReference type="InterPro" id="IPR004130">
    <property type="entry name" value="Gpn"/>
</dbReference>
<keyword evidence="18" id="KW-1185">Reference proteome</keyword>
<dbReference type="OMA" id="SMQEQNT"/>
<proteinExistence type="inferred from homology"/>
<dbReference type="CDD" id="cd17870">
    <property type="entry name" value="GPN1"/>
    <property type="match status" value="1"/>
</dbReference>
<evidence type="ECO:0000256" key="4">
    <source>
        <dbReference type="ARBA" id="ARBA00014579"/>
    </source>
</evidence>
<keyword evidence="10" id="KW-0342">GTP-binding</keyword>
<dbReference type="PANTHER" id="PTHR21481:SF0">
    <property type="entry name" value="PROTEIN CLEC16A"/>
    <property type="match status" value="1"/>
</dbReference>
<dbReference type="GO" id="GO:0003924">
    <property type="term" value="F:GTPase activity"/>
    <property type="evidence" value="ECO:0007669"/>
    <property type="project" value="InterPro"/>
</dbReference>
<evidence type="ECO:0000256" key="7">
    <source>
        <dbReference type="ARBA" id="ARBA00022801"/>
    </source>
</evidence>
<keyword evidence="8" id="KW-0072">Autophagy</keyword>
<dbReference type="InterPro" id="IPR019155">
    <property type="entry name" value="CLEC16A/TT9_N"/>
</dbReference>
<feature type="chain" id="PRO_5043124161" description="GPN-loop GTPase 1" evidence="15">
    <location>
        <begin position="20"/>
        <end position="1114"/>
    </location>
</feature>
<protein>
    <recommendedName>
        <fullName evidence="4">GPN-loop GTPase 1</fullName>
    </recommendedName>
    <alternativeName>
        <fullName evidence="13">XPA-binding protein 1 homolog</fullName>
    </alternativeName>
</protein>
<evidence type="ECO:0000256" key="14">
    <source>
        <dbReference type="SAM" id="MobiDB-lite"/>
    </source>
</evidence>
<keyword evidence="5" id="KW-0963">Cytoplasm</keyword>
<dbReference type="GO" id="GO:0005770">
    <property type="term" value="C:late endosome"/>
    <property type="evidence" value="ECO:0007669"/>
    <property type="project" value="TreeGrafter"/>
</dbReference>
<dbReference type="InterPro" id="IPR030230">
    <property type="entry name" value="Gpn1/Npa3/XAB1"/>
</dbReference>
<dbReference type="STRING" id="6290.A0A0N4WT48"/>
<dbReference type="InterPro" id="IPR016024">
    <property type="entry name" value="ARM-type_fold"/>
</dbReference>
<evidence type="ECO:0000256" key="13">
    <source>
        <dbReference type="ARBA" id="ARBA00083137"/>
    </source>
</evidence>
<evidence type="ECO:0000256" key="8">
    <source>
        <dbReference type="ARBA" id="ARBA00023006"/>
    </source>
</evidence>
<dbReference type="WBParaSite" id="HPLM_0001474701-mRNA-1">
    <property type="protein sequence ID" value="HPLM_0001474701-mRNA-1"/>
    <property type="gene ID" value="HPLM_0001474701"/>
</dbReference>
<accession>A0A0N4WT48</accession>
<keyword evidence="9" id="KW-0175">Coiled coil</keyword>
<keyword evidence="6" id="KW-0547">Nucleotide-binding</keyword>
<evidence type="ECO:0000256" key="5">
    <source>
        <dbReference type="ARBA" id="ARBA00022490"/>
    </source>
</evidence>
<keyword evidence="11" id="KW-0539">Nucleus</keyword>
<evidence type="ECO:0000256" key="2">
    <source>
        <dbReference type="ARBA" id="ARBA00004496"/>
    </source>
</evidence>
<comment type="function">
    <text evidence="12">Small GTPase required for proper nuclear import of RNA polymerase II (RNAPII). May act at an RNAP assembly step prior to nuclear import.</text>
</comment>
<organism evidence="19">
    <name type="scientific">Haemonchus placei</name>
    <name type="common">Barber's pole worm</name>
    <dbReference type="NCBI Taxonomy" id="6290"/>
    <lineage>
        <taxon>Eukaryota</taxon>
        <taxon>Metazoa</taxon>
        <taxon>Ecdysozoa</taxon>
        <taxon>Nematoda</taxon>
        <taxon>Chromadorea</taxon>
        <taxon>Rhabditida</taxon>
        <taxon>Rhabditina</taxon>
        <taxon>Rhabditomorpha</taxon>
        <taxon>Strongyloidea</taxon>
        <taxon>Trichostrongylidae</taxon>
        <taxon>Haemonchus</taxon>
    </lineage>
</organism>
<dbReference type="SUPFAM" id="SSF48371">
    <property type="entry name" value="ARM repeat"/>
    <property type="match status" value="1"/>
</dbReference>
<dbReference type="Pfam" id="PF09758">
    <property type="entry name" value="FPL"/>
    <property type="match status" value="1"/>
</dbReference>
<feature type="signal peptide" evidence="15">
    <location>
        <begin position="1"/>
        <end position="19"/>
    </location>
</feature>
<dbReference type="SUPFAM" id="SSF52540">
    <property type="entry name" value="P-loop containing nucleoside triphosphate hydrolases"/>
    <property type="match status" value="1"/>
</dbReference>
<evidence type="ECO:0000313" key="17">
    <source>
        <dbReference type="EMBL" id="VDO53923.1"/>
    </source>
</evidence>
<comment type="similarity">
    <text evidence="3">Belongs to the GPN-loop GTPase family.</text>
</comment>
<evidence type="ECO:0000256" key="1">
    <source>
        <dbReference type="ARBA" id="ARBA00004123"/>
    </source>
</evidence>
<dbReference type="GO" id="GO:1901096">
    <property type="term" value="P:regulation of autophagosome maturation"/>
    <property type="evidence" value="ECO:0007669"/>
    <property type="project" value="TreeGrafter"/>
</dbReference>
<keyword evidence="15" id="KW-0732">Signal</keyword>
<dbReference type="InterPro" id="IPR039272">
    <property type="entry name" value="CLEC16A/TT9"/>
</dbReference>
<dbReference type="FunFam" id="3.40.50.300:FF:000888">
    <property type="entry name" value="GPN-loop GTPase 1"/>
    <property type="match status" value="1"/>
</dbReference>
<feature type="compositionally biased region" description="Low complexity" evidence="14">
    <location>
        <begin position="780"/>
        <end position="795"/>
    </location>
</feature>
<evidence type="ECO:0000256" key="3">
    <source>
        <dbReference type="ARBA" id="ARBA00005290"/>
    </source>
</evidence>
<dbReference type="OrthoDB" id="294052at2759"/>
<evidence type="ECO:0000256" key="9">
    <source>
        <dbReference type="ARBA" id="ARBA00023054"/>
    </source>
</evidence>
<reference evidence="17 18" key="2">
    <citation type="submission" date="2018-11" db="EMBL/GenBank/DDBJ databases">
        <authorList>
            <consortium name="Pathogen Informatics"/>
        </authorList>
    </citation>
    <scope>NUCLEOTIDE SEQUENCE [LARGE SCALE GENOMIC DNA]</scope>
    <source>
        <strain evidence="17 18">MHpl1</strain>
    </source>
</reference>